<name>A0ABX2CV33_9CYAN</name>
<dbReference type="Proteomes" id="UP000702425">
    <property type="component" value="Unassembled WGS sequence"/>
</dbReference>
<keyword evidence="2" id="KW-1185">Reference proteome</keyword>
<dbReference type="RefSeq" id="WP_246276711.1">
    <property type="nucleotide sequence ID" value="NZ_CAWPPK010000201.1"/>
</dbReference>
<gene>
    <name evidence="1" type="ORF">E5S67_01995</name>
</gene>
<organism evidence="1 2">
    <name type="scientific">Microcoleus asticus IPMA8</name>
    <dbReference type="NCBI Taxonomy" id="2563858"/>
    <lineage>
        <taxon>Bacteria</taxon>
        <taxon>Bacillati</taxon>
        <taxon>Cyanobacteriota</taxon>
        <taxon>Cyanophyceae</taxon>
        <taxon>Oscillatoriophycideae</taxon>
        <taxon>Oscillatoriales</taxon>
        <taxon>Microcoleaceae</taxon>
        <taxon>Microcoleus</taxon>
        <taxon>Microcoleus asticus</taxon>
    </lineage>
</organism>
<sequence>MTSSLTESLTDREDLQIKSDYPSTPLTVADLEQLESILCEAHLDYELELVDHW</sequence>
<reference evidence="1 2" key="1">
    <citation type="journal article" date="2020" name="Sci. Rep.">
        <title>A novel cyanobacterial geosmin producer, revising GeoA distribution and dispersion patterns in Bacteria.</title>
        <authorList>
            <person name="Churro C."/>
            <person name="Semedo-Aguiar A.P."/>
            <person name="Silva A.D."/>
            <person name="Pereira-Leal J.B."/>
            <person name="Leite R.B."/>
        </authorList>
    </citation>
    <scope>NUCLEOTIDE SEQUENCE [LARGE SCALE GENOMIC DNA]</scope>
    <source>
        <strain evidence="1 2">IPMA8</strain>
    </source>
</reference>
<evidence type="ECO:0000313" key="1">
    <source>
        <dbReference type="EMBL" id="NQE34271.1"/>
    </source>
</evidence>
<protein>
    <submittedName>
        <fullName evidence="1">Uncharacterized protein</fullName>
    </submittedName>
</protein>
<dbReference type="EMBL" id="SRRZ01000028">
    <property type="protein sequence ID" value="NQE34271.1"/>
    <property type="molecule type" value="Genomic_DNA"/>
</dbReference>
<proteinExistence type="predicted"/>
<comment type="caution">
    <text evidence="1">The sequence shown here is derived from an EMBL/GenBank/DDBJ whole genome shotgun (WGS) entry which is preliminary data.</text>
</comment>
<evidence type="ECO:0000313" key="2">
    <source>
        <dbReference type="Proteomes" id="UP000702425"/>
    </source>
</evidence>
<accession>A0ABX2CV33</accession>